<dbReference type="EC" id="2.7.11.1" evidence="2"/>
<reference evidence="9" key="1">
    <citation type="submission" date="2020-12" db="EMBL/GenBank/DDBJ databases">
        <title>WGS assembly of Carya illinoinensis cv. Pawnee.</title>
        <authorList>
            <person name="Platts A."/>
            <person name="Shu S."/>
            <person name="Wright S."/>
            <person name="Barry K."/>
            <person name="Edger P."/>
            <person name="Pires J.C."/>
            <person name="Schmutz J."/>
        </authorList>
    </citation>
    <scope>NUCLEOTIDE SEQUENCE</scope>
    <source>
        <tissue evidence="9">Leaf</tissue>
    </source>
</reference>
<evidence type="ECO:0000256" key="4">
    <source>
        <dbReference type="ARBA" id="ARBA00023180"/>
    </source>
</evidence>
<accession>A0A8T1NEW0</accession>
<dbReference type="Pfam" id="PF13947">
    <property type="entry name" value="GUB_WAK_bind"/>
    <property type="match status" value="1"/>
</dbReference>
<evidence type="ECO:0000256" key="5">
    <source>
        <dbReference type="ARBA" id="ARBA00047899"/>
    </source>
</evidence>
<evidence type="ECO:0000256" key="3">
    <source>
        <dbReference type="ARBA" id="ARBA00022729"/>
    </source>
</evidence>
<dbReference type="EMBL" id="CM031823">
    <property type="protein sequence ID" value="KAG6627507.1"/>
    <property type="molecule type" value="Genomic_DNA"/>
</dbReference>
<dbReference type="GO" id="GO:0016020">
    <property type="term" value="C:membrane"/>
    <property type="evidence" value="ECO:0007669"/>
    <property type="project" value="UniProtKB-SubCell"/>
</dbReference>
<sequence length="276" mass="30982">MIAYSWRSSLQLWNLPTFPFWINDSRPDYCGHRDKGYELECFNNEYPVLQFEELKFRVLNFSQSTNNMIIARMDLWGNLCPEKKPMTTITALNYTLYDYSSTVQNQTLFYNCSQAAPIPAGNRFECSPGARNNAYFVDNTLLPHGINLSDFNGQLCDATVQVPIFKTTAFNEAPVGGAAPLLVQALKEGFEVQYDRSLLVACNRCQSSGGRCGSNSTTQFVCFCRDGVQSAPSLCSDGMHIFFSALPAIQLDVSFAVELTIFKKVKTTIFFKNTTN</sequence>
<dbReference type="InterPro" id="IPR032872">
    <property type="entry name" value="WAK_assoc_C"/>
</dbReference>
<dbReference type="GO" id="GO:0004674">
    <property type="term" value="F:protein serine/threonine kinase activity"/>
    <property type="evidence" value="ECO:0007669"/>
    <property type="project" value="UniProtKB-EC"/>
</dbReference>
<dbReference type="InterPro" id="IPR025287">
    <property type="entry name" value="WAK_GUB"/>
</dbReference>
<comment type="catalytic activity">
    <reaction evidence="6">
        <text>L-seryl-[protein] + ATP = O-phospho-L-seryl-[protein] + ADP + H(+)</text>
        <dbReference type="Rhea" id="RHEA:17989"/>
        <dbReference type="Rhea" id="RHEA-COMP:9863"/>
        <dbReference type="Rhea" id="RHEA-COMP:11604"/>
        <dbReference type="ChEBI" id="CHEBI:15378"/>
        <dbReference type="ChEBI" id="CHEBI:29999"/>
        <dbReference type="ChEBI" id="CHEBI:30616"/>
        <dbReference type="ChEBI" id="CHEBI:83421"/>
        <dbReference type="ChEBI" id="CHEBI:456216"/>
        <dbReference type="EC" id="2.7.11.1"/>
    </reaction>
</comment>
<feature type="domain" description="Wall-associated receptor kinase galacturonan-binding" evidence="7">
    <location>
        <begin position="17"/>
        <end position="72"/>
    </location>
</feature>
<dbReference type="Proteomes" id="UP000811609">
    <property type="component" value="Chromosome 15"/>
</dbReference>
<organism evidence="9 10">
    <name type="scientific">Carya illinoinensis</name>
    <name type="common">Pecan</name>
    <dbReference type="NCBI Taxonomy" id="32201"/>
    <lineage>
        <taxon>Eukaryota</taxon>
        <taxon>Viridiplantae</taxon>
        <taxon>Streptophyta</taxon>
        <taxon>Embryophyta</taxon>
        <taxon>Tracheophyta</taxon>
        <taxon>Spermatophyta</taxon>
        <taxon>Magnoliopsida</taxon>
        <taxon>eudicotyledons</taxon>
        <taxon>Gunneridae</taxon>
        <taxon>Pentapetalae</taxon>
        <taxon>rosids</taxon>
        <taxon>fabids</taxon>
        <taxon>Fagales</taxon>
        <taxon>Juglandaceae</taxon>
        <taxon>Carya</taxon>
    </lineage>
</organism>
<comment type="caution">
    <text evidence="9">The sequence shown here is derived from an EMBL/GenBank/DDBJ whole genome shotgun (WGS) entry which is preliminary data.</text>
</comment>
<evidence type="ECO:0000313" key="10">
    <source>
        <dbReference type="Proteomes" id="UP000811609"/>
    </source>
</evidence>
<comment type="catalytic activity">
    <reaction evidence="5">
        <text>L-threonyl-[protein] + ATP = O-phospho-L-threonyl-[protein] + ADP + H(+)</text>
        <dbReference type="Rhea" id="RHEA:46608"/>
        <dbReference type="Rhea" id="RHEA-COMP:11060"/>
        <dbReference type="Rhea" id="RHEA-COMP:11605"/>
        <dbReference type="ChEBI" id="CHEBI:15378"/>
        <dbReference type="ChEBI" id="CHEBI:30013"/>
        <dbReference type="ChEBI" id="CHEBI:30616"/>
        <dbReference type="ChEBI" id="CHEBI:61977"/>
        <dbReference type="ChEBI" id="CHEBI:456216"/>
        <dbReference type="EC" id="2.7.11.1"/>
    </reaction>
</comment>
<evidence type="ECO:0000256" key="2">
    <source>
        <dbReference type="ARBA" id="ARBA00012513"/>
    </source>
</evidence>
<evidence type="ECO:0000259" key="7">
    <source>
        <dbReference type="Pfam" id="PF13947"/>
    </source>
</evidence>
<dbReference type="AlphaFoldDB" id="A0A8T1NEW0"/>
<evidence type="ECO:0000313" key="9">
    <source>
        <dbReference type="EMBL" id="KAG6627507.1"/>
    </source>
</evidence>
<proteinExistence type="predicted"/>
<dbReference type="Pfam" id="PF14380">
    <property type="entry name" value="WAK_assoc"/>
    <property type="match status" value="1"/>
</dbReference>
<name>A0A8T1NEW0_CARIL</name>
<protein>
    <recommendedName>
        <fullName evidence="2">non-specific serine/threonine protein kinase</fullName>
        <ecNumber evidence="2">2.7.11.1</ecNumber>
    </recommendedName>
</protein>
<keyword evidence="3" id="KW-0732">Signal</keyword>
<gene>
    <name evidence="9" type="ORF">CIPAW_15G133600</name>
</gene>
<dbReference type="PANTHER" id="PTHR33138">
    <property type="entry name" value="OS01G0690200 PROTEIN"/>
    <property type="match status" value="1"/>
</dbReference>
<evidence type="ECO:0000256" key="6">
    <source>
        <dbReference type="ARBA" id="ARBA00048679"/>
    </source>
</evidence>
<comment type="subcellular location">
    <subcellularLocation>
        <location evidence="1">Membrane</location>
        <topology evidence="1">Single-pass membrane protein</topology>
    </subcellularLocation>
</comment>
<keyword evidence="4" id="KW-0325">Glycoprotein</keyword>
<dbReference type="GO" id="GO:0030247">
    <property type="term" value="F:polysaccharide binding"/>
    <property type="evidence" value="ECO:0007669"/>
    <property type="project" value="InterPro"/>
</dbReference>
<evidence type="ECO:0000259" key="8">
    <source>
        <dbReference type="Pfam" id="PF14380"/>
    </source>
</evidence>
<feature type="domain" description="Wall-associated receptor kinase C-terminal" evidence="8">
    <location>
        <begin position="130"/>
        <end position="227"/>
    </location>
</feature>
<keyword evidence="10" id="KW-1185">Reference proteome</keyword>
<evidence type="ECO:0000256" key="1">
    <source>
        <dbReference type="ARBA" id="ARBA00004167"/>
    </source>
</evidence>
<dbReference type="PANTHER" id="PTHR33138:SF72">
    <property type="entry name" value="WALL-ASSOCIATED RECEPTOR KINASE CARBOXY-TERMINAL PROTEIN"/>
    <property type="match status" value="1"/>
</dbReference>